<name>A0ACC5ZMB7_9TELE</name>
<organism evidence="1 2">
    <name type="scientific">Pangasius djambal</name>
    <dbReference type="NCBI Taxonomy" id="1691987"/>
    <lineage>
        <taxon>Eukaryota</taxon>
        <taxon>Metazoa</taxon>
        <taxon>Chordata</taxon>
        <taxon>Craniata</taxon>
        <taxon>Vertebrata</taxon>
        <taxon>Euteleostomi</taxon>
        <taxon>Actinopterygii</taxon>
        <taxon>Neopterygii</taxon>
        <taxon>Teleostei</taxon>
        <taxon>Ostariophysi</taxon>
        <taxon>Siluriformes</taxon>
        <taxon>Pangasiidae</taxon>
        <taxon>Pangasius</taxon>
    </lineage>
</organism>
<comment type="caution">
    <text evidence="1">The sequence shown here is derived from an EMBL/GenBank/DDBJ whole genome shotgun (WGS) entry which is preliminary data.</text>
</comment>
<protein>
    <submittedName>
        <fullName evidence="1">Uncharacterized protein</fullName>
    </submittedName>
</protein>
<keyword evidence="2" id="KW-1185">Reference proteome</keyword>
<evidence type="ECO:0000313" key="2">
    <source>
        <dbReference type="Proteomes" id="UP000830395"/>
    </source>
</evidence>
<proteinExistence type="predicted"/>
<dbReference type="Proteomes" id="UP000830395">
    <property type="component" value="Chromosome 27"/>
</dbReference>
<sequence length="792" mass="91744">MKDIDILNSAGKMDKMRLLNILMQLRKCCNHPYLFDGAEPGPPYTTDTHLVTNSGKMLALDKLLPKLHEQGSRVLIFSQMTRVLDILEDYCMWRGYEYCRLDGNTPHEDRQQAIEMYNALDSTKFIFMLSTRAGGLGINLATADVVILYDSDWNPQVDLQAMDRAHRIGQKKPVRVFRLITENTVEERIVERAEMKLRLDSIVIQQGRLIEQQNKLGKDEMLQMIRHGATHVFASKDSELTDEDIDTILERGAKKTAEMNERMQKLGESSLRNFTMDTGATETSLYNFEGEDYREKQKQAIEMYNALDSTKFIFMLSTRAGGLGINLATADVVILYDSDWNPQVDLQAMDRAHRIGQKKPVRVFRLITENTVEERIVERAEMKLRLDSIVIQQGRLIEQQNKLGKDEMLQMIRHGATHVFASKDSELTDEDIDTILERGAKKTAEMNERMQKLGESSLRNFTMDTGATETSLYNFEGEDYREKQKAPRPPKQPNIQDFQFFPPRLFELLEMEILHYRKTIGYKVPRASDIPNAAQVQKEEQKKIDEAEPLTPEETEEKERLLTQGFTSWNKRDFNQFIKANEKYGRDDIDSIAREVEGKTPEEVIEYSAVFWERCNELQDIEKIMAQIERGEARIQRRISIKKALDVKVPRASDIPNAAQVQKEEQKKIDEAEPLTPEETEEKERLLTQGFTSWNKRDFNQFIKANEKYGRDDIDSIAREVEGKTPEEVIEYSAVFWERCNELQDIEKIMAQIERGEARIQRRISIKKALDVKAHKRKAEASADRKEKKSKT</sequence>
<evidence type="ECO:0000313" key="1">
    <source>
        <dbReference type="EMBL" id="MCJ8748938.1"/>
    </source>
</evidence>
<dbReference type="EMBL" id="CM041001">
    <property type="protein sequence ID" value="MCJ8748938.1"/>
    <property type="molecule type" value="Genomic_DNA"/>
</dbReference>
<accession>A0ACC5ZMB7</accession>
<gene>
    <name evidence="1" type="ORF">PDJAM_G00170280</name>
</gene>
<reference evidence="1" key="1">
    <citation type="submission" date="2020-02" db="EMBL/GenBank/DDBJ databases">
        <title>Genome sequencing of the panga catfish, Pangasius djambal.</title>
        <authorList>
            <person name="Wen M."/>
            <person name="Zahm M."/>
            <person name="Roques C."/>
            <person name="Cabau C."/>
            <person name="Klopp C."/>
            <person name="Donnadieu C."/>
            <person name="Jouanno E."/>
            <person name="Avarre J.-C."/>
            <person name="Campet M."/>
            <person name="Ha T."/>
            <person name="Dugue R."/>
            <person name="Lampietro C."/>
            <person name="Louis A."/>
            <person name="Herpin A."/>
            <person name="Echchiki A."/>
            <person name="Berthelot C."/>
            <person name="Parey E."/>
            <person name="Roest-Crollius H."/>
            <person name="Braasch I."/>
            <person name="Postlethwait J.H."/>
            <person name="Bobe J."/>
            <person name="Montfort J."/>
            <person name="Bouchez O."/>
            <person name="Begum T."/>
            <person name="Schartl M."/>
            <person name="Gustiano R."/>
            <person name="Guiguen Y."/>
        </authorList>
    </citation>
    <scope>NUCLEOTIDE SEQUENCE</scope>
    <source>
        <strain evidence="1">Pdj_M5554</strain>
    </source>
</reference>